<dbReference type="AlphaFoldDB" id="A0A816HJC7"/>
<feature type="region of interest" description="Disordered" evidence="1">
    <location>
        <begin position="52"/>
        <end position="156"/>
    </location>
</feature>
<evidence type="ECO:0000313" key="2">
    <source>
        <dbReference type="EMBL" id="CAF1689098.1"/>
    </source>
</evidence>
<name>A0A816HJC7_ADIRI</name>
<evidence type="ECO:0000256" key="1">
    <source>
        <dbReference type="SAM" id="MobiDB-lite"/>
    </source>
</evidence>
<keyword evidence="3" id="KW-1185">Reference proteome</keyword>
<feature type="compositionally biased region" description="Polar residues" evidence="1">
    <location>
        <begin position="52"/>
        <end position="74"/>
    </location>
</feature>
<evidence type="ECO:0000313" key="3">
    <source>
        <dbReference type="Proteomes" id="UP000663828"/>
    </source>
</evidence>
<proteinExistence type="predicted"/>
<protein>
    <submittedName>
        <fullName evidence="2">Uncharacterized protein</fullName>
    </submittedName>
</protein>
<dbReference type="EMBL" id="CAJNOR010018928">
    <property type="protein sequence ID" value="CAF1689098.1"/>
    <property type="molecule type" value="Genomic_DNA"/>
</dbReference>
<feature type="compositionally biased region" description="Low complexity" evidence="1">
    <location>
        <begin position="75"/>
        <end position="86"/>
    </location>
</feature>
<reference evidence="2" key="1">
    <citation type="submission" date="2021-02" db="EMBL/GenBank/DDBJ databases">
        <authorList>
            <person name="Nowell W R."/>
        </authorList>
    </citation>
    <scope>NUCLEOTIDE SEQUENCE</scope>
</reference>
<comment type="caution">
    <text evidence="2">The sequence shown here is derived from an EMBL/GenBank/DDBJ whole genome shotgun (WGS) entry which is preliminary data.</text>
</comment>
<gene>
    <name evidence="2" type="ORF">XAT740_LOCUS63150</name>
</gene>
<organism evidence="2 3">
    <name type="scientific">Adineta ricciae</name>
    <name type="common">Rotifer</name>
    <dbReference type="NCBI Taxonomy" id="249248"/>
    <lineage>
        <taxon>Eukaryota</taxon>
        <taxon>Metazoa</taxon>
        <taxon>Spiralia</taxon>
        <taxon>Gnathifera</taxon>
        <taxon>Rotifera</taxon>
        <taxon>Eurotatoria</taxon>
        <taxon>Bdelloidea</taxon>
        <taxon>Adinetida</taxon>
        <taxon>Adinetidae</taxon>
        <taxon>Adineta</taxon>
    </lineage>
</organism>
<sequence length="156" mass="17521">MTDATKLKNLLNKTKPSIQYEVRKKKPTTTLEFLEFAKEAEELMQLSNMTFSESNYPTNASYMRSSPLSMRPTVSNSSSYYPSQSSRAFNPNPRFATNRNIPSSSQDSSFSRNYAPQNASRTSYNSTLSSQNKNSTTASNQTYTRPNVPLSNSPRA</sequence>
<feature type="compositionally biased region" description="Polar residues" evidence="1">
    <location>
        <begin position="95"/>
        <end position="156"/>
    </location>
</feature>
<accession>A0A816HJC7</accession>
<feature type="non-terminal residue" evidence="2">
    <location>
        <position position="156"/>
    </location>
</feature>
<dbReference type="Proteomes" id="UP000663828">
    <property type="component" value="Unassembled WGS sequence"/>
</dbReference>